<sequence length="116" mass="12711">MDNAEETLGVKVDERDPDLLLYDFLKYLATIALLILGAVLSLAAPEIGLSRRRIALIVVVVAAAAFIAIVAADRIVVLRAEGKALDRWVHWSRGACMWLLALGTGFFLSNWINGFD</sequence>
<protein>
    <submittedName>
        <fullName evidence="2">Uncharacterized protein</fullName>
    </submittedName>
</protein>
<keyword evidence="1" id="KW-0812">Transmembrane</keyword>
<gene>
    <name evidence="2" type="ORF">KCG45_14090</name>
</gene>
<dbReference type="Proteomes" id="UP000699975">
    <property type="component" value="Unassembled WGS sequence"/>
</dbReference>
<reference evidence="2 3" key="1">
    <citation type="submission" date="2021-04" db="EMBL/GenBank/DDBJ databases">
        <authorList>
            <person name="Pira H."/>
            <person name="Risdian C."/>
            <person name="Wink J."/>
        </authorList>
    </citation>
    <scope>NUCLEOTIDE SEQUENCE [LARGE SCALE GENOMIC DNA]</scope>
    <source>
        <strain evidence="2 3">WH131</strain>
    </source>
</reference>
<feature type="transmembrane region" description="Helical" evidence="1">
    <location>
        <begin position="54"/>
        <end position="71"/>
    </location>
</feature>
<feature type="transmembrane region" description="Helical" evidence="1">
    <location>
        <begin position="91"/>
        <end position="112"/>
    </location>
</feature>
<evidence type="ECO:0000256" key="1">
    <source>
        <dbReference type="SAM" id="Phobius"/>
    </source>
</evidence>
<proteinExistence type="predicted"/>
<keyword evidence="1" id="KW-1133">Transmembrane helix</keyword>
<keyword evidence="3" id="KW-1185">Reference proteome</keyword>
<dbReference type="EMBL" id="JAGSPB010000003">
    <property type="protein sequence ID" value="MBV7267312.1"/>
    <property type="molecule type" value="Genomic_DNA"/>
</dbReference>
<dbReference type="RefSeq" id="WP_218317930.1">
    <property type="nucleotide sequence ID" value="NZ_JAGSPB010000003.1"/>
</dbReference>
<evidence type="ECO:0000313" key="3">
    <source>
        <dbReference type="Proteomes" id="UP000699975"/>
    </source>
</evidence>
<comment type="caution">
    <text evidence="2">The sequence shown here is derived from an EMBL/GenBank/DDBJ whole genome shotgun (WGS) entry which is preliminary data.</text>
</comment>
<evidence type="ECO:0000313" key="2">
    <source>
        <dbReference type="EMBL" id="MBV7267312.1"/>
    </source>
</evidence>
<feature type="transmembrane region" description="Helical" evidence="1">
    <location>
        <begin position="24"/>
        <end position="42"/>
    </location>
</feature>
<organism evidence="2 3">
    <name type="scientific">Erythrobacter ani</name>
    <dbReference type="NCBI Taxonomy" id="2827235"/>
    <lineage>
        <taxon>Bacteria</taxon>
        <taxon>Pseudomonadati</taxon>
        <taxon>Pseudomonadota</taxon>
        <taxon>Alphaproteobacteria</taxon>
        <taxon>Sphingomonadales</taxon>
        <taxon>Erythrobacteraceae</taxon>
        <taxon>Erythrobacter/Porphyrobacter group</taxon>
        <taxon>Erythrobacter</taxon>
    </lineage>
</organism>
<name>A0ABS6SQL1_9SPHN</name>
<keyword evidence="1" id="KW-0472">Membrane</keyword>
<accession>A0ABS6SQL1</accession>